<evidence type="ECO:0000256" key="2">
    <source>
        <dbReference type="RuleBase" id="RU363015"/>
    </source>
</evidence>
<dbReference type="NCBIfam" id="TIGR00730">
    <property type="entry name" value="Rossman fold protein, TIGR00730 family"/>
    <property type="match status" value="1"/>
</dbReference>
<comment type="catalytic activity">
    <reaction evidence="1">
        <text>AMP + H2O = D-ribose 5-phosphate + adenine</text>
        <dbReference type="Rhea" id="RHEA:20129"/>
        <dbReference type="ChEBI" id="CHEBI:15377"/>
        <dbReference type="ChEBI" id="CHEBI:16708"/>
        <dbReference type="ChEBI" id="CHEBI:78346"/>
        <dbReference type="ChEBI" id="CHEBI:456215"/>
        <dbReference type="EC" id="3.2.2.4"/>
    </reaction>
</comment>
<dbReference type="GO" id="GO:0008714">
    <property type="term" value="F:AMP nucleosidase activity"/>
    <property type="evidence" value="ECO:0007669"/>
    <property type="project" value="UniProtKB-EC"/>
</dbReference>
<dbReference type="PANTHER" id="PTHR43393:SF3">
    <property type="entry name" value="LYSINE DECARBOXYLASE-LIKE PROTEIN"/>
    <property type="match status" value="1"/>
</dbReference>
<dbReference type="InterPro" id="IPR052341">
    <property type="entry name" value="LOG_family_nucleotidases"/>
</dbReference>
<evidence type="ECO:0000313" key="4">
    <source>
        <dbReference type="Proteomes" id="UP000829925"/>
    </source>
</evidence>
<dbReference type="InterPro" id="IPR031100">
    <property type="entry name" value="LOG_fam"/>
</dbReference>
<dbReference type="PANTHER" id="PTHR43393">
    <property type="entry name" value="CYTOKININ RIBOSIDE 5'-MONOPHOSPHATE PHOSPHORIBOHYDROLASE"/>
    <property type="match status" value="1"/>
</dbReference>
<dbReference type="SUPFAM" id="SSF102405">
    <property type="entry name" value="MCP/YpsA-like"/>
    <property type="match status" value="1"/>
</dbReference>
<name>A0A8T9SSA4_9BACT</name>
<evidence type="ECO:0000313" key="3">
    <source>
        <dbReference type="EMBL" id="UOR04627.1"/>
    </source>
</evidence>
<dbReference type="EC" id="3.2.2.n1" evidence="2"/>
<dbReference type="EMBL" id="CP095053">
    <property type="protein sequence ID" value="UOR04627.1"/>
    <property type="molecule type" value="Genomic_DNA"/>
</dbReference>
<proteinExistence type="inferred from homology"/>
<gene>
    <name evidence="3" type="ORF">MUN82_16965</name>
</gene>
<keyword evidence="2" id="KW-0203">Cytokinin biosynthesis</keyword>
<dbReference type="AlphaFoldDB" id="A0A8T9SSA4"/>
<organism evidence="3 4">
    <name type="scientific">Hymenobacter aerilatus</name>
    <dbReference type="NCBI Taxonomy" id="2932251"/>
    <lineage>
        <taxon>Bacteria</taxon>
        <taxon>Pseudomonadati</taxon>
        <taxon>Bacteroidota</taxon>
        <taxon>Cytophagia</taxon>
        <taxon>Cytophagales</taxon>
        <taxon>Hymenobacteraceae</taxon>
        <taxon>Hymenobacter</taxon>
    </lineage>
</organism>
<dbReference type="Pfam" id="PF03641">
    <property type="entry name" value="Lysine_decarbox"/>
    <property type="match status" value="1"/>
</dbReference>
<protein>
    <recommendedName>
        <fullName evidence="2">Cytokinin riboside 5'-monophosphate phosphoribohydrolase</fullName>
        <ecNumber evidence="2">3.2.2.n1</ecNumber>
    </recommendedName>
</protein>
<dbReference type="Gene3D" id="3.40.50.450">
    <property type="match status" value="1"/>
</dbReference>
<dbReference type="GO" id="GO:0009691">
    <property type="term" value="P:cytokinin biosynthetic process"/>
    <property type="evidence" value="ECO:0007669"/>
    <property type="project" value="UniProtKB-UniRule"/>
</dbReference>
<accession>A0A8T9SSA4</accession>
<comment type="similarity">
    <text evidence="2">Belongs to the LOG family.</text>
</comment>
<keyword evidence="4" id="KW-1185">Reference proteome</keyword>
<dbReference type="InterPro" id="IPR005269">
    <property type="entry name" value="LOG"/>
</dbReference>
<dbReference type="KEGG" id="haei:MUN82_16965"/>
<dbReference type="GO" id="GO:0005829">
    <property type="term" value="C:cytosol"/>
    <property type="evidence" value="ECO:0007669"/>
    <property type="project" value="TreeGrafter"/>
</dbReference>
<keyword evidence="2" id="KW-0378">Hydrolase</keyword>
<evidence type="ECO:0000256" key="1">
    <source>
        <dbReference type="ARBA" id="ARBA00000274"/>
    </source>
</evidence>
<sequence>MSKITKNSKTKIADETLNAGSGKTIVRPDANDNKAKTISDIREQTHGQRTVQLDDEQRIRRAFVDKDWNEIKIADSWQIFKVMAEFVEGFEKLSKIGPCVSIFGSARTKPENPYYKMAEEIAAKLVRHGYGVITGGGPGIMEAGNKGARAEGGKSVGLNIELPFEQFHNIYIDSDKIINFDYFFVRKVMFVKYSQGFIGMPGGFGTLDELFEAMTLIQTKKIGRFPIVLVGSAYWNGLFKWIEDVMLHEESNISPEDLQLVQIVDDAESAVKIIDDFYSKYLLSPNF</sequence>
<dbReference type="Proteomes" id="UP000829925">
    <property type="component" value="Chromosome"/>
</dbReference>
<reference evidence="3 4" key="1">
    <citation type="submission" date="2022-04" db="EMBL/GenBank/DDBJ databases">
        <title>Hymenobacter sp. isolated from the air.</title>
        <authorList>
            <person name="Won M."/>
            <person name="Lee C.-M."/>
            <person name="Woen H.-Y."/>
            <person name="Kwon S.-W."/>
        </authorList>
    </citation>
    <scope>NUCLEOTIDE SEQUENCE [LARGE SCALE GENOMIC DNA]</scope>
    <source>
        <strain evidence="4">5413 J-13</strain>
    </source>
</reference>
<dbReference type="RefSeq" id="WP_245092378.1">
    <property type="nucleotide sequence ID" value="NZ_CP095053.1"/>
</dbReference>